<keyword evidence="2" id="KW-1185">Reference proteome</keyword>
<evidence type="ECO:0000313" key="2">
    <source>
        <dbReference type="Proteomes" id="UP000467841"/>
    </source>
</evidence>
<protein>
    <submittedName>
        <fullName evidence="1">Uncharacterized protein</fullName>
    </submittedName>
</protein>
<evidence type="ECO:0000313" key="1">
    <source>
        <dbReference type="EMBL" id="CAA7037701.1"/>
    </source>
</evidence>
<name>A0A6D2JMZ0_9BRAS</name>
<gene>
    <name evidence="1" type="ORF">MERR_LOCUS24936</name>
</gene>
<organism evidence="1 2">
    <name type="scientific">Microthlaspi erraticum</name>
    <dbReference type="NCBI Taxonomy" id="1685480"/>
    <lineage>
        <taxon>Eukaryota</taxon>
        <taxon>Viridiplantae</taxon>
        <taxon>Streptophyta</taxon>
        <taxon>Embryophyta</taxon>
        <taxon>Tracheophyta</taxon>
        <taxon>Spermatophyta</taxon>
        <taxon>Magnoliopsida</taxon>
        <taxon>eudicotyledons</taxon>
        <taxon>Gunneridae</taxon>
        <taxon>Pentapetalae</taxon>
        <taxon>rosids</taxon>
        <taxon>malvids</taxon>
        <taxon>Brassicales</taxon>
        <taxon>Brassicaceae</taxon>
        <taxon>Coluteocarpeae</taxon>
        <taxon>Microthlaspi</taxon>
    </lineage>
</organism>
<dbReference type="AlphaFoldDB" id="A0A6D2JMZ0"/>
<proteinExistence type="predicted"/>
<dbReference type="Proteomes" id="UP000467841">
    <property type="component" value="Unassembled WGS sequence"/>
</dbReference>
<dbReference type="EMBL" id="CACVBM020001180">
    <property type="protein sequence ID" value="CAA7037701.1"/>
    <property type="molecule type" value="Genomic_DNA"/>
</dbReference>
<reference evidence="1" key="1">
    <citation type="submission" date="2020-01" db="EMBL/GenBank/DDBJ databases">
        <authorList>
            <person name="Mishra B."/>
        </authorList>
    </citation>
    <scope>NUCLEOTIDE SEQUENCE [LARGE SCALE GENOMIC DNA]</scope>
</reference>
<accession>A0A6D2JMZ0</accession>
<comment type="caution">
    <text evidence="1">The sequence shown here is derived from an EMBL/GenBank/DDBJ whole genome shotgun (WGS) entry which is preliminary data.</text>
</comment>
<sequence>MDLETTPRRYNFSNYLAGQAKEWAKFNAQHAFKTWNGYKGSFPYRFAKVHLCSTTTPKLFTTPSIITRHKSRHHFSQGELHKLRAKPRLKRCFKST</sequence>